<proteinExistence type="predicted"/>
<sequence>MQATSIAMTGSSYYRGVAVDLGVDLAERVKALRTPYLATSDAITQPVMPPDFSKCIQNDDSAPTCSNQDSDRATYQTLMNSEMTSWNSLRVSQLPPDSTYTLTAVQSGTSSFFRYTLTLTWLDDSKSNVSSSYTVVIE</sequence>
<organism evidence="1">
    <name type="scientific">Curvibacter symbiont subsp. Hydra magnipapillata</name>
    <dbReference type="NCBI Taxonomy" id="667019"/>
    <lineage>
        <taxon>Bacteria</taxon>
        <taxon>Pseudomonadati</taxon>
        <taxon>Pseudomonadota</taxon>
        <taxon>Betaproteobacteria</taxon>
        <taxon>Burkholderiales</taxon>
        <taxon>Comamonadaceae</taxon>
        <taxon>Curvibacter</taxon>
    </lineage>
</organism>
<reference evidence="1" key="1">
    <citation type="journal article" date="2010" name="Nature">
        <title>The dynamic genome of Hydra.</title>
        <authorList>
            <person name="Chapman J.A."/>
            <person name="Kirkness E.F."/>
            <person name="Simakov O."/>
            <person name="Hampson S.E."/>
            <person name="Mitros T."/>
            <person name="Weinmaier T."/>
            <person name="Rattei T."/>
            <person name="Balasubramanian P.G."/>
            <person name="Borman J."/>
            <person name="Busam D."/>
            <person name="Disbennett K."/>
            <person name="Pfannkoch C."/>
            <person name="Sumin N."/>
            <person name="Sutton G."/>
            <person name="Viswanathan L."/>
            <person name="Walenz B."/>
            <person name="Goodstein D.M."/>
            <person name="Hellsten U."/>
            <person name="Kawashima T."/>
            <person name="Prochnik S.E."/>
            <person name="Putnam N.H."/>
            <person name="Shu S."/>
            <person name="Blumberg B."/>
            <person name="Dana C.E."/>
            <person name="Gee L."/>
            <person name="Kibler D.F."/>
            <person name="Law L."/>
            <person name="Lindgens D."/>
            <person name="Martinez D.E."/>
            <person name="Peng J."/>
            <person name="Wigge P.A."/>
            <person name="Bertulat B."/>
            <person name="Guder C."/>
            <person name="Nakamura Y."/>
            <person name="Ozbek S."/>
            <person name="Watanabe H."/>
            <person name="Khalturin K."/>
            <person name="Hemmrich G."/>
            <person name="Franke A."/>
            <person name="Augustin R."/>
            <person name="Fraune S."/>
            <person name="Hayakawa E."/>
            <person name="Hayakawa S."/>
            <person name="Hirose M."/>
            <person name="Hwang J."/>
            <person name="Ikeo K."/>
            <person name="Nishimiya-Fujisawa C."/>
            <person name="Ogura A."/>
            <person name="Takahashi T."/>
            <person name="Steinmetz P.R."/>
            <person name="Zhang X."/>
            <person name="Aufschnaiter R."/>
            <person name="Eder M.K."/>
            <person name="Gorny A.K."/>
            <person name="Salvenmoser W."/>
            <person name="Heimberg A.M."/>
            <person name="Wheeler B.M."/>
            <person name="Peterson K.J."/>
            <person name="Boettger A."/>
            <person name="Tischler P."/>
            <person name="Wolf A."/>
            <person name="Gojobori T."/>
            <person name="Remington K.A."/>
            <person name="Strausberg R.L."/>
            <person name="Venter J."/>
            <person name="Technau U."/>
            <person name="Hobmayer B."/>
            <person name="Bosch T.C."/>
            <person name="Holstein T.W."/>
            <person name="Fujisawa T."/>
            <person name="Bode H.R."/>
            <person name="David C.N."/>
            <person name="Rokhsar D.S."/>
            <person name="Steele R.E."/>
        </authorList>
    </citation>
    <scope>NUCLEOTIDE SEQUENCE</scope>
</reference>
<name>C9YAR5_CURXX</name>
<dbReference type="AlphaFoldDB" id="C9YAR5"/>
<accession>C9YAR5</accession>
<protein>
    <submittedName>
        <fullName evidence="1">Uncharacterized protein</fullName>
    </submittedName>
</protein>
<dbReference type="EMBL" id="FN543104">
    <property type="protein sequence ID" value="CBA29441.1"/>
    <property type="molecule type" value="Genomic_DNA"/>
</dbReference>
<evidence type="ECO:0000313" key="1">
    <source>
        <dbReference type="EMBL" id="CBA29441.1"/>
    </source>
</evidence>
<gene>
    <name evidence="1" type="ORF">Csp_A12160</name>
</gene>